<proteinExistence type="predicted"/>
<evidence type="ECO:0000313" key="1">
    <source>
        <dbReference type="EMBL" id="KYC36814.1"/>
    </source>
</evidence>
<evidence type="ECO:0000313" key="2">
    <source>
        <dbReference type="Proteomes" id="UP000076925"/>
    </source>
</evidence>
<organism evidence="1 2">
    <name type="scientific">Scytonema hofmannii PCC 7110</name>
    <dbReference type="NCBI Taxonomy" id="128403"/>
    <lineage>
        <taxon>Bacteria</taxon>
        <taxon>Bacillati</taxon>
        <taxon>Cyanobacteriota</taxon>
        <taxon>Cyanophyceae</taxon>
        <taxon>Nostocales</taxon>
        <taxon>Scytonemataceae</taxon>
        <taxon>Scytonema</taxon>
    </lineage>
</organism>
<dbReference type="AlphaFoldDB" id="A0A139WWJ9"/>
<reference evidence="1 2" key="1">
    <citation type="journal article" date="2013" name="Genome Biol. Evol.">
        <title>Genomes of Stigonematalean cyanobacteria (subsection V) and the evolution of oxygenic photosynthesis from prokaryotes to plastids.</title>
        <authorList>
            <person name="Dagan T."/>
            <person name="Roettger M."/>
            <person name="Stucken K."/>
            <person name="Landan G."/>
            <person name="Koch R."/>
            <person name="Major P."/>
            <person name="Gould S.B."/>
            <person name="Goremykin V.V."/>
            <person name="Rippka R."/>
            <person name="Tandeau de Marsac N."/>
            <person name="Gugger M."/>
            <person name="Lockhart P.J."/>
            <person name="Allen J.F."/>
            <person name="Brune I."/>
            <person name="Maus I."/>
            <person name="Puhler A."/>
            <person name="Martin W.F."/>
        </authorList>
    </citation>
    <scope>NUCLEOTIDE SEQUENCE [LARGE SCALE GENOMIC DNA]</scope>
    <source>
        <strain evidence="1 2">PCC 7110</strain>
    </source>
</reference>
<sequence>MFLQNKQTDSLVEIRDLEALISATKNTVLGQSQQGEEEQDPEQFKKENLVFPSGENLPRCWIDENYRK</sequence>
<dbReference type="GO" id="GO:0016740">
    <property type="term" value="F:transferase activity"/>
    <property type="evidence" value="ECO:0007669"/>
    <property type="project" value="UniProtKB-KW"/>
</dbReference>
<comment type="caution">
    <text evidence="1">The sequence shown here is derived from an EMBL/GenBank/DDBJ whole genome shotgun (WGS) entry which is preliminary data.</text>
</comment>
<gene>
    <name evidence="1" type="ORF">WA1_44925</name>
</gene>
<dbReference type="EMBL" id="ANNX02000047">
    <property type="protein sequence ID" value="KYC36814.1"/>
    <property type="molecule type" value="Genomic_DNA"/>
</dbReference>
<keyword evidence="1" id="KW-0808">Transferase</keyword>
<name>A0A139WWJ9_9CYAN</name>
<dbReference type="RefSeq" id="WP_017744052.1">
    <property type="nucleotide sequence ID" value="NZ_KQ976354.1"/>
</dbReference>
<dbReference type="Proteomes" id="UP000076925">
    <property type="component" value="Unassembled WGS sequence"/>
</dbReference>
<protein>
    <submittedName>
        <fullName evidence="1">Acetyltransferase</fullName>
    </submittedName>
</protein>
<dbReference type="STRING" id="128403.WA1_44925"/>
<dbReference type="OrthoDB" id="9810649at2"/>
<accession>A0A139WWJ9</accession>
<keyword evidence="2" id="KW-1185">Reference proteome</keyword>